<feature type="domain" description="RCK C-terminal" evidence="4">
    <location>
        <begin position="249"/>
        <end position="333"/>
    </location>
</feature>
<name>A0A2N5M7D9_9BACI</name>
<feature type="transmembrane region" description="Helical" evidence="2">
    <location>
        <begin position="64"/>
        <end position="88"/>
    </location>
</feature>
<dbReference type="GO" id="GO:0008324">
    <property type="term" value="F:monoatomic cation transmembrane transporter activity"/>
    <property type="evidence" value="ECO:0007669"/>
    <property type="project" value="InterPro"/>
</dbReference>
<organism evidence="5 6">
    <name type="scientific">Peribacillus deserti</name>
    <dbReference type="NCBI Taxonomy" id="673318"/>
    <lineage>
        <taxon>Bacteria</taxon>
        <taxon>Bacillati</taxon>
        <taxon>Bacillota</taxon>
        <taxon>Bacilli</taxon>
        <taxon>Bacillales</taxon>
        <taxon>Bacillaceae</taxon>
        <taxon>Peribacillus</taxon>
    </lineage>
</organism>
<dbReference type="Proteomes" id="UP000234748">
    <property type="component" value="Unassembled WGS sequence"/>
</dbReference>
<reference evidence="5 6" key="1">
    <citation type="submission" date="2017-11" db="EMBL/GenBank/DDBJ databases">
        <title>Comparitive Functional Genomics of Dry Heat Resistant strains isolated from the Viking Spacecraft.</title>
        <authorList>
            <person name="Seuylemezian A."/>
            <person name="Cooper K."/>
            <person name="Vaishampayan P."/>
        </authorList>
    </citation>
    <scope>NUCLEOTIDE SEQUENCE [LARGE SCALE GENOMIC DNA]</scope>
    <source>
        <strain evidence="5 6">V1-29</strain>
    </source>
</reference>
<dbReference type="PANTHER" id="PTHR43833:SF9">
    <property type="entry name" value="POTASSIUM CHANNEL PROTEIN YUGO-RELATED"/>
    <property type="match status" value="1"/>
</dbReference>
<dbReference type="AlphaFoldDB" id="A0A2N5M7D9"/>
<comment type="subcellular location">
    <subcellularLocation>
        <location evidence="1">Cell membrane</location>
        <topology evidence="1">Multi-pass membrane protein</topology>
    </subcellularLocation>
</comment>
<keyword evidence="5" id="KW-0406">Ion transport</keyword>
<keyword evidence="5" id="KW-0407">Ion channel</keyword>
<keyword evidence="5" id="KW-0813">Transport</keyword>
<dbReference type="RefSeq" id="WP_101641256.1">
    <property type="nucleotide sequence ID" value="NZ_PGUY01000025.1"/>
</dbReference>
<dbReference type="InterPro" id="IPR013099">
    <property type="entry name" value="K_chnl_dom"/>
</dbReference>
<dbReference type="EMBL" id="PGUY01000025">
    <property type="protein sequence ID" value="PLT30255.1"/>
    <property type="molecule type" value="Genomic_DNA"/>
</dbReference>
<evidence type="ECO:0000259" key="4">
    <source>
        <dbReference type="PROSITE" id="PS51202"/>
    </source>
</evidence>
<dbReference type="SUPFAM" id="SSF81324">
    <property type="entry name" value="Voltage-gated potassium channels"/>
    <property type="match status" value="1"/>
</dbReference>
<gene>
    <name evidence="5" type="ORF">CUU66_08500</name>
</gene>
<proteinExistence type="predicted"/>
<dbReference type="Gene3D" id="1.10.287.70">
    <property type="match status" value="1"/>
</dbReference>
<dbReference type="InterPro" id="IPR050721">
    <property type="entry name" value="Trk_Ktr_HKT_K-transport"/>
</dbReference>
<feature type="transmembrane region" description="Helical" evidence="2">
    <location>
        <begin position="35"/>
        <end position="52"/>
    </location>
</feature>
<dbReference type="Pfam" id="PF07885">
    <property type="entry name" value="Ion_trans_2"/>
    <property type="match status" value="1"/>
</dbReference>
<evidence type="ECO:0000313" key="6">
    <source>
        <dbReference type="Proteomes" id="UP000234748"/>
    </source>
</evidence>
<dbReference type="InterPro" id="IPR036721">
    <property type="entry name" value="RCK_C_sf"/>
</dbReference>
<feature type="domain" description="RCK N-terminal" evidence="3">
    <location>
        <begin position="109"/>
        <end position="226"/>
    </location>
</feature>
<dbReference type="PROSITE" id="PS51202">
    <property type="entry name" value="RCK_C"/>
    <property type="match status" value="1"/>
</dbReference>
<dbReference type="InterPro" id="IPR003148">
    <property type="entry name" value="RCK_N"/>
</dbReference>
<dbReference type="OrthoDB" id="9785285at2"/>
<keyword evidence="2" id="KW-0812">Transmembrane</keyword>
<dbReference type="Gene3D" id="3.40.50.720">
    <property type="entry name" value="NAD(P)-binding Rossmann-like Domain"/>
    <property type="match status" value="1"/>
</dbReference>
<dbReference type="GO" id="GO:0006813">
    <property type="term" value="P:potassium ion transport"/>
    <property type="evidence" value="ECO:0007669"/>
    <property type="project" value="InterPro"/>
</dbReference>
<dbReference type="PROSITE" id="PS51201">
    <property type="entry name" value="RCK_N"/>
    <property type="match status" value="1"/>
</dbReference>
<dbReference type="GO" id="GO:0005886">
    <property type="term" value="C:plasma membrane"/>
    <property type="evidence" value="ECO:0007669"/>
    <property type="project" value="UniProtKB-SubCell"/>
</dbReference>
<dbReference type="InterPro" id="IPR006037">
    <property type="entry name" value="RCK_C"/>
</dbReference>
<dbReference type="PANTHER" id="PTHR43833">
    <property type="entry name" value="POTASSIUM CHANNEL PROTEIN 2-RELATED-RELATED"/>
    <property type="match status" value="1"/>
</dbReference>
<dbReference type="Gene3D" id="3.30.70.1450">
    <property type="entry name" value="Regulator of K+ conductance, C-terminal domain"/>
    <property type="match status" value="1"/>
</dbReference>
<sequence length="334" mass="37008">MDYFRFKHVYNAMFAMLAVTAFGTIGFYYTEDLSIFDAFWLTVITVLTVGYGDAVPEHAAGKMFALIIIPLGIGIVSYATGALATAMIEGELTKTFAKRRMSRVIAKLKDHVIVCGYGRVGEQVLEQLIHTETPTVVVDMQEQELPVNLPKYVHYIVGDATDDEILKNAGIERASGLVTTLPTDADNVFVTLTAKGMNKNLKVIARAEKEQTEDKLIRAGASRVINPSSIGGRQMVFSILKPVSVDYVNAMLHAGKRNYGIEEVKLDRDSPFINKTIGDLQIRTKYGVMILAIVRKEETNSNPEPEEKLLENDVMVIFGSNDSLKEFEKDAQAM</sequence>
<comment type="caution">
    <text evidence="5">The sequence shown here is derived from an EMBL/GenBank/DDBJ whole genome shotgun (WGS) entry which is preliminary data.</text>
</comment>
<dbReference type="InterPro" id="IPR036291">
    <property type="entry name" value="NAD(P)-bd_dom_sf"/>
</dbReference>
<dbReference type="Pfam" id="PF02254">
    <property type="entry name" value="TrkA_N"/>
    <property type="match status" value="1"/>
</dbReference>
<keyword evidence="6" id="KW-1185">Reference proteome</keyword>
<dbReference type="SUPFAM" id="SSF116726">
    <property type="entry name" value="TrkA C-terminal domain-like"/>
    <property type="match status" value="1"/>
</dbReference>
<dbReference type="Pfam" id="PF02080">
    <property type="entry name" value="TrkA_C"/>
    <property type="match status" value="1"/>
</dbReference>
<feature type="transmembrane region" description="Helical" evidence="2">
    <location>
        <begin position="12"/>
        <end position="29"/>
    </location>
</feature>
<evidence type="ECO:0000313" key="5">
    <source>
        <dbReference type="EMBL" id="PLT30255.1"/>
    </source>
</evidence>
<evidence type="ECO:0000256" key="1">
    <source>
        <dbReference type="ARBA" id="ARBA00004651"/>
    </source>
</evidence>
<accession>A0A2N5M7D9</accession>
<dbReference type="SUPFAM" id="SSF51735">
    <property type="entry name" value="NAD(P)-binding Rossmann-fold domains"/>
    <property type="match status" value="1"/>
</dbReference>
<keyword evidence="2" id="KW-1133">Transmembrane helix</keyword>
<evidence type="ECO:0000259" key="3">
    <source>
        <dbReference type="PROSITE" id="PS51201"/>
    </source>
</evidence>
<protein>
    <submittedName>
        <fullName evidence="5">Potassium channel protein</fullName>
    </submittedName>
</protein>
<keyword evidence="2" id="KW-0472">Membrane</keyword>
<evidence type="ECO:0000256" key="2">
    <source>
        <dbReference type="SAM" id="Phobius"/>
    </source>
</evidence>